<accession>A0A2T4B0W3</accession>
<gene>
    <name evidence="1" type="ORF">BBK36DRAFT_1144496</name>
</gene>
<sequence length="450" mass="51192">MPQLLSLPRELIEHICRQLVGRARDVIPKPWDPKSLSHLCQTSKSMHRIGTPILYAGFSSSESGIQRSANFLRTISLRPELGELVRELHILVYRSQNLDQSQRDVFRKAAARLGVGIPGWLEHHPSETVAFLLVAQTPMLKTLDIYVFHNVYIEDDLSPFNIFEDASVPAPWRVWLPHLHHLGLGHSSEEHCLQYFGGILQFASGVADLTLRSSFTIPSTRALRNGLMHFANVTHLVVKGSDWTRSQLEAVVSRCLALEEFRYQSLAAENGHEPDTVNARELIDMLRQYGHNNTLRTLYMDLEDRDRYVDDEYVPRRCSDGEQILSLKDFSQLQTFCVDGSSMLFPAADSPDYRTNILTNLLPSCIRCFRLMSAPDESVANMLSLAESIADFPFLDEVAFALNDGYGEWDDSDDCDEPETDKLLEKLKDCLTAKGVRLDKGYSRWSWFQQ</sequence>
<reference evidence="2" key="1">
    <citation type="submission" date="2016-07" db="EMBL/GenBank/DDBJ databases">
        <title>Multiple horizontal gene transfer events from other fungi enriched the ability of initially mycotrophic Trichoderma (Ascomycota) to feed on dead plant biomass.</title>
        <authorList>
            <consortium name="DOE Joint Genome Institute"/>
            <person name="Atanasova L."/>
            <person name="Chenthamara K."/>
            <person name="Zhang J."/>
            <person name="Grujic M."/>
            <person name="Henrissat B."/>
            <person name="Kuo A."/>
            <person name="Aerts A."/>
            <person name="Salamov A."/>
            <person name="Lipzen A."/>
            <person name="Labutti K."/>
            <person name="Barry K."/>
            <person name="Miao Y."/>
            <person name="Rahimi M.J."/>
            <person name="Shen Q."/>
            <person name="Grigoriev I.V."/>
            <person name="Kubicek C.P."/>
            <person name="Druzhinina I.S."/>
        </authorList>
    </citation>
    <scope>NUCLEOTIDE SEQUENCE [LARGE SCALE GENOMIC DNA]</scope>
    <source>
        <strain evidence="2">TUCIM 6016</strain>
    </source>
</reference>
<organism evidence="1 2">
    <name type="scientific">Trichoderma citrinoviride</name>
    <dbReference type="NCBI Taxonomy" id="58853"/>
    <lineage>
        <taxon>Eukaryota</taxon>
        <taxon>Fungi</taxon>
        <taxon>Dikarya</taxon>
        <taxon>Ascomycota</taxon>
        <taxon>Pezizomycotina</taxon>
        <taxon>Sordariomycetes</taxon>
        <taxon>Hypocreomycetidae</taxon>
        <taxon>Hypocreales</taxon>
        <taxon>Hypocreaceae</taxon>
        <taxon>Trichoderma</taxon>
    </lineage>
</organism>
<dbReference type="OrthoDB" id="2520703at2759"/>
<evidence type="ECO:0000313" key="1">
    <source>
        <dbReference type="EMBL" id="PTB62962.1"/>
    </source>
</evidence>
<evidence type="ECO:0000313" key="2">
    <source>
        <dbReference type="Proteomes" id="UP000241546"/>
    </source>
</evidence>
<dbReference type="AlphaFoldDB" id="A0A2T4B0W3"/>
<dbReference type="EMBL" id="KZ680221">
    <property type="protein sequence ID" value="PTB62962.1"/>
    <property type="molecule type" value="Genomic_DNA"/>
</dbReference>
<dbReference type="Proteomes" id="UP000241546">
    <property type="component" value="Unassembled WGS sequence"/>
</dbReference>
<keyword evidence="2" id="KW-1185">Reference proteome</keyword>
<proteinExistence type="predicted"/>
<dbReference type="GeneID" id="36601799"/>
<name>A0A2T4B0W3_9HYPO</name>
<evidence type="ECO:0008006" key="3">
    <source>
        <dbReference type="Google" id="ProtNLM"/>
    </source>
</evidence>
<dbReference type="RefSeq" id="XP_024746282.1">
    <property type="nucleotide sequence ID" value="XM_024893681.1"/>
</dbReference>
<protein>
    <recommendedName>
        <fullName evidence="3">F-box domain-containing protein</fullName>
    </recommendedName>
</protein>
<dbReference type="CDD" id="cd09917">
    <property type="entry name" value="F-box_SF"/>
    <property type="match status" value="1"/>
</dbReference>